<gene>
    <name evidence="20" type="ORF">V8G56_11010</name>
</gene>
<keyword evidence="6" id="KW-0997">Cell inner membrane</keyword>
<dbReference type="Pfam" id="PF02706">
    <property type="entry name" value="Wzz"/>
    <property type="match status" value="1"/>
</dbReference>
<evidence type="ECO:0000256" key="5">
    <source>
        <dbReference type="ARBA" id="ARBA00022475"/>
    </source>
</evidence>
<reference evidence="20 21" key="1">
    <citation type="submission" date="2024-02" db="EMBL/GenBank/DDBJ databases">
        <title>A Gaetbulibacter species isolated from tidal flats and genomic insights of their niches.</title>
        <authorList>
            <person name="Ye Y."/>
        </authorList>
    </citation>
    <scope>NUCLEOTIDE SEQUENCE [LARGE SCALE GENOMIC DNA]</scope>
    <source>
        <strain evidence="20 21">KEM-8</strain>
    </source>
</reference>
<dbReference type="NCBIfam" id="TIGR01007">
    <property type="entry name" value="eps_fam"/>
    <property type="match status" value="1"/>
</dbReference>
<dbReference type="InterPro" id="IPR005702">
    <property type="entry name" value="Wzc-like_C"/>
</dbReference>
<dbReference type="PANTHER" id="PTHR32309:SF13">
    <property type="entry name" value="FERRIC ENTEROBACTIN TRANSPORT PROTEIN FEPE"/>
    <property type="match status" value="1"/>
</dbReference>
<dbReference type="PANTHER" id="PTHR32309">
    <property type="entry name" value="TYROSINE-PROTEIN KINASE"/>
    <property type="match status" value="1"/>
</dbReference>
<accession>A0ABW7MS93</accession>
<evidence type="ECO:0000256" key="6">
    <source>
        <dbReference type="ARBA" id="ARBA00022519"/>
    </source>
</evidence>
<name>A0ABW7MS93_9FLAO</name>
<evidence type="ECO:0000256" key="3">
    <source>
        <dbReference type="ARBA" id="ARBA00008883"/>
    </source>
</evidence>
<dbReference type="GO" id="GO:0004715">
    <property type="term" value="F:non-membrane spanning protein tyrosine kinase activity"/>
    <property type="evidence" value="ECO:0007669"/>
    <property type="project" value="UniProtKB-EC"/>
</dbReference>
<evidence type="ECO:0000256" key="14">
    <source>
        <dbReference type="ARBA" id="ARBA00023137"/>
    </source>
</evidence>
<keyword evidence="8 16" id="KW-0812">Transmembrane</keyword>
<evidence type="ECO:0000256" key="2">
    <source>
        <dbReference type="ARBA" id="ARBA00007316"/>
    </source>
</evidence>
<evidence type="ECO:0000256" key="10">
    <source>
        <dbReference type="ARBA" id="ARBA00022777"/>
    </source>
</evidence>
<dbReference type="SUPFAM" id="SSF52540">
    <property type="entry name" value="P-loop containing nucleoside triphosphate hydrolases"/>
    <property type="match status" value="1"/>
</dbReference>
<keyword evidence="10" id="KW-0418">Kinase</keyword>
<keyword evidence="5" id="KW-1003">Cell membrane</keyword>
<dbReference type="InterPro" id="IPR003856">
    <property type="entry name" value="LPS_length_determ_N"/>
</dbReference>
<evidence type="ECO:0000313" key="21">
    <source>
        <dbReference type="Proteomes" id="UP001610104"/>
    </source>
</evidence>
<evidence type="ECO:0000256" key="12">
    <source>
        <dbReference type="ARBA" id="ARBA00022989"/>
    </source>
</evidence>
<dbReference type="InterPro" id="IPR027417">
    <property type="entry name" value="P-loop_NTPase"/>
</dbReference>
<evidence type="ECO:0000256" key="1">
    <source>
        <dbReference type="ARBA" id="ARBA00004429"/>
    </source>
</evidence>
<evidence type="ECO:0000259" key="18">
    <source>
        <dbReference type="Pfam" id="PF13614"/>
    </source>
</evidence>
<dbReference type="RefSeq" id="WP_395438507.1">
    <property type="nucleotide sequence ID" value="NZ_JBAWKC010000003.1"/>
</dbReference>
<dbReference type="CDD" id="cd05387">
    <property type="entry name" value="BY-kinase"/>
    <property type="match status" value="1"/>
</dbReference>
<evidence type="ECO:0000256" key="9">
    <source>
        <dbReference type="ARBA" id="ARBA00022741"/>
    </source>
</evidence>
<feature type="domain" description="Tyrosine-protein kinase G-rich" evidence="19">
    <location>
        <begin position="444"/>
        <end position="514"/>
    </location>
</feature>
<evidence type="ECO:0000256" key="16">
    <source>
        <dbReference type="SAM" id="Phobius"/>
    </source>
</evidence>
<feature type="transmembrane region" description="Helical" evidence="16">
    <location>
        <begin position="496"/>
        <end position="516"/>
    </location>
</feature>
<comment type="similarity">
    <text evidence="3">Belongs to the etk/wzc family.</text>
</comment>
<dbReference type="EMBL" id="JBAWKC010000003">
    <property type="protein sequence ID" value="MFH6769268.1"/>
    <property type="molecule type" value="Genomic_DNA"/>
</dbReference>
<comment type="subcellular location">
    <subcellularLocation>
        <location evidence="1">Cell inner membrane</location>
        <topology evidence="1">Multi-pass membrane protein</topology>
    </subcellularLocation>
</comment>
<dbReference type="InterPro" id="IPR032807">
    <property type="entry name" value="GNVR"/>
</dbReference>
<keyword evidence="21" id="KW-1185">Reference proteome</keyword>
<dbReference type="Pfam" id="PF13807">
    <property type="entry name" value="GNVR"/>
    <property type="match status" value="1"/>
</dbReference>
<feature type="domain" description="Polysaccharide chain length determinant N-terminal" evidence="17">
    <location>
        <begin position="18"/>
        <end position="110"/>
    </location>
</feature>
<proteinExistence type="inferred from homology"/>
<comment type="similarity">
    <text evidence="2">Belongs to the CpsD/CapB family.</text>
</comment>
<evidence type="ECO:0000256" key="11">
    <source>
        <dbReference type="ARBA" id="ARBA00022840"/>
    </source>
</evidence>
<evidence type="ECO:0000256" key="4">
    <source>
        <dbReference type="ARBA" id="ARBA00011903"/>
    </source>
</evidence>
<comment type="catalytic activity">
    <reaction evidence="15">
        <text>L-tyrosyl-[protein] + ATP = O-phospho-L-tyrosyl-[protein] + ADP + H(+)</text>
        <dbReference type="Rhea" id="RHEA:10596"/>
        <dbReference type="Rhea" id="RHEA-COMP:10136"/>
        <dbReference type="Rhea" id="RHEA-COMP:20101"/>
        <dbReference type="ChEBI" id="CHEBI:15378"/>
        <dbReference type="ChEBI" id="CHEBI:30616"/>
        <dbReference type="ChEBI" id="CHEBI:46858"/>
        <dbReference type="ChEBI" id="CHEBI:61978"/>
        <dbReference type="ChEBI" id="CHEBI:456216"/>
        <dbReference type="EC" id="2.7.10.2"/>
    </reaction>
</comment>
<evidence type="ECO:0000313" key="20">
    <source>
        <dbReference type="EMBL" id="MFH6769268.1"/>
    </source>
</evidence>
<keyword evidence="11" id="KW-0067">ATP-binding</keyword>
<dbReference type="InterPro" id="IPR050445">
    <property type="entry name" value="Bact_polysacc_biosynth/exp"/>
</dbReference>
<evidence type="ECO:0000256" key="15">
    <source>
        <dbReference type="ARBA" id="ARBA00051245"/>
    </source>
</evidence>
<evidence type="ECO:0000256" key="7">
    <source>
        <dbReference type="ARBA" id="ARBA00022679"/>
    </source>
</evidence>
<protein>
    <recommendedName>
        <fullName evidence="4">non-specific protein-tyrosine kinase</fullName>
        <ecNumber evidence="4">2.7.10.2</ecNumber>
    </recommendedName>
</protein>
<comment type="caution">
    <text evidence="20">The sequence shown here is derived from an EMBL/GenBank/DDBJ whole genome shotgun (WGS) entry which is preliminary data.</text>
</comment>
<feature type="domain" description="AAA" evidence="18">
    <location>
        <begin position="588"/>
        <end position="724"/>
    </location>
</feature>
<keyword evidence="14" id="KW-0829">Tyrosine-protein kinase</keyword>
<dbReference type="InterPro" id="IPR025669">
    <property type="entry name" value="AAA_dom"/>
</dbReference>
<evidence type="ECO:0000259" key="19">
    <source>
        <dbReference type="Pfam" id="PF13807"/>
    </source>
</evidence>
<keyword evidence="12 16" id="KW-1133">Transmembrane helix</keyword>
<organism evidence="20 21">
    <name type="scientific">Gaetbulibacter aquiaggeris</name>
    <dbReference type="NCBI Taxonomy" id="1735373"/>
    <lineage>
        <taxon>Bacteria</taxon>
        <taxon>Pseudomonadati</taxon>
        <taxon>Bacteroidota</taxon>
        <taxon>Flavobacteriia</taxon>
        <taxon>Flavobacteriales</taxon>
        <taxon>Flavobacteriaceae</taxon>
        <taxon>Gaetbulibacter</taxon>
    </lineage>
</organism>
<sequence>MITNQNQSFVPENSQGFNLKKTLALYTKKWFWFVLSAALCFSIAFIYLRYEIPAYQSIANIMLISEKDQSSPGAVFNDISMFSQNADAQVEDEILVLKSRGVIESVVKKLHLNLQYFVEGTVLTTELYNNAPIAINFIASDSIINATNFNFHIDITSDVGFDYRINKDDNPKHFTFGETIPTAFGGMIITPKTESKKNLSGTNLNIQMTSVNYMTESLRNNIFVYQSGKSSKVLTISLVDPLPNKAIDIINTLIMEYDSYSSKVKNIRAKNTAEFIDSRVELIASDLVNVDDSIVRFKTGNKITDVSSEAGQFLSSSAQNEQSLDELRTQMRILDYMNESLNSSAGFEPIPANLGIGDPAISALAARYSELLSNRERLLRSAGEKNLVVVELDQSLNSIRQSLRQNINNATKSLNIRMGSLETQSDRINSKIFSVPGQERRLRSIERKQGIKESLYLYLLQKREEAAITLTATSPNLKIVDTAYTFGAPVSPNSRMIYIGALFIGLFLPFSIIYVGDLLDTKIHNKEDLDQIIKDMPVLGELPRLKGKELNSLVARNDRSLLSESFRIIRTNFDFVRRGRHVQAYDNVIFITSTINGEGKSFFSINMALTLANTDKRVLLIGADIRNPQTYLGLANQKKKQISKTGLTEYLTDNSIAVDEAIETYTISDNKIDVLLSGKVPPNPAELLMSERMKPLFDHVSNKYDYVIVDTAPSMLVTDTLLISQYAGHTVYVTRADYTEKSLLNFAKDLHDKNKLNGMMLVVNDVNQANFGYGARYGYYGAKKKSFFNPFSKS</sequence>
<keyword evidence="13 16" id="KW-0472">Membrane</keyword>
<dbReference type="Proteomes" id="UP001610104">
    <property type="component" value="Unassembled WGS sequence"/>
</dbReference>
<evidence type="ECO:0000256" key="8">
    <source>
        <dbReference type="ARBA" id="ARBA00022692"/>
    </source>
</evidence>
<keyword evidence="9" id="KW-0547">Nucleotide-binding</keyword>
<feature type="transmembrane region" description="Helical" evidence="16">
    <location>
        <begin position="30"/>
        <end position="50"/>
    </location>
</feature>
<dbReference type="Pfam" id="PF13614">
    <property type="entry name" value="AAA_31"/>
    <property type="match status" value="1"/>
</dbReference>
<evidence type="ECO:0000259" key="17">
    <source>
        <dbReference type="Pfam" id="PF02706"/>
    </source>
</evidence>
<dbReference type="Gene3D" id="3.40.50.300">
    <property type="entry name" value="P-loop containing nucleotide triphosphate hydrolases"/>
    <property type="match status" value="1"/>
</dbReference>
<dbReference type="EC" id="2.7.10.2" evidence="4"/>
<keyword evidence="7 20" id="KW-0808">Transferase</keyword>
<evidence type="ECO:0000256" key="13">
    <source>
        <dbReference type="ARBA" id="ARBA00023136"/>
    </source>
</evidence>